<evidence type="ECO:0000256" key="5">
    <source>
        <dbReference type="ARBA" id="ARBA00022691"/>
    </source>
</evidence>
<comment type="caution">
    <text evidence="7">The sequence shown here is derived from an EMBL/GenBank/DDBJ whole genome shotgun (WGS) entry which is preliminary data.</text>
</comment>
<keyword evidence="4 7" id="KW-0808">Transferase</keyword>
<keyword evidence="8" id="KW-1185">Reference proteome</keyword>
<proteinExistence type="inferred from homology"/>
<dbReference type="PANTHER" id="PTHR43619">
    <property type="entry name" value="S-ADENOSYL-L-METHIONINE-DEPENDENT METHYLTRANSFERASE YKTD-RELATED"/>
    <property type="match status" value="1"/>
</dbReference>
<dbReference type="SUPFAM" id="SSF53335">
    <property type="entry name" value="S-adenosyl-L-methionine-dependent methyltransferases"/>
    <property type="match status" value="1"/>
</dbReference>
<protein>
    <recommendedName>
        <fullName evidence="6">S-adenosyl-L-methionine-dependent methyltransferase</fullName>
        <ecNumber evidence="6">2.1.1.-</ecNumber>
    </recommendedName>
</protein>
<dbReference type="PANTHER" id="PTHR43619:SF2">
    <property type="entry name" value="S-ADENOSYL-L-METHIONINE-DEPENDENT METHYLTRANSFERASES SUPERFAMILY PROTEIN"/>
    <property type="match status" value="1"/>
</dbReference>
<dbReference type="Pfam" id="PF04072">
    <property type="entry name" value="LCM"/>
    <property type="match status" value="1"/>
</dbReference>
<evidence type="ECO:0000256" key="2">
    <source>
        <dbReference type="ARBA" id="ARBA00008138"/>
    </source>
</evidence>
<dbReference type="EMBL" id="BLKT01000003">
    <property type="protein sequence ID" value="GFG61260.1"/>
    <property type="molecule type" value="Genomic_DNA"/>
</dbReference>
<name>A0A7I9WV52_9MYCO</name>
<dbReference type="GO" id="GO:0032259">
    <property type="term" value="P:methylation"/>
    <property type="evidence" value="ECO:0007669"/>
    <property type="project" value="UniProtKB-KW"/>
</dbReference>
<dbReference type="RefSeq" id="WP_193491086.1">
    <property type="nucleotide sequence ID" value="NZ_BAAAMC010000010.1"/>
</dbReference>
<gene>
    <name evidence="7" type="ORF">MMUR_53960</name>
</gene>
<keyword evidence="5 6" id="KW-0949">S-adenosyl-L-methionine</keyword>
<accession>A0A7I9WV52</accession>
<dbReference type="AlphaFoldDB" id="A0A7I9WV52"/>
<dbReference type="FunFam" id="3.40.50.150:FF:000152">
    <property type="entry name" value="S-adenosyl-L-methionine-dependent methyltransferase"/>
    <property type="match status" value="1"/>
</dbReference>
<comment type="similarity">
    <text evidence="2 6">Belongs to the UPF0677 family.</text>
</comment>
<comment type="function">
    <text evidence="1 6">Exhibits S-adenosyl-L-methionine-dependent methyltransferase activity.</text>
</comment>
<dbReference type="InterPro" id="IPR007213">
    <property type="entry name" value="Ppm1/Ppm2/Tcmp"/>
</dbReference>
<evidence type="ECO:0000313" key="7">
    <source>
        <dbReference type="EMBL" id="GFG61260.1"/>
    </source>
</evidence>
<dbReference type="NCBIfam" id="TIGR00027">
    <property type="entry name" value="mthyl_TIGR00027"/>
    <property type="match status" value="1"/>
</dbReference>
<evidence type="ECO:0000256" key="4">
    <source>
        <dbReference type="ARBA" id="ARBA00022679"/>
    </source>
</evidence>
<reference evidence="7 8" key="1">
    <citation type="journal article" date="2019" name="Emerg. Microbes Infect.">
        <title>Comprehensive subspecies identification of 175 nontuberculous mycobacteria species based on 7547 genomic profiles.</title>
        <authorList>
            <person name="Matsumoto Y."/>
            <person name="Kinjo T."/>
            <person name="Motooka D."/>
            <person name="Nabeya D."/>
            <person name="Jung N."/>
            <person name="Uechi K."/>
            <person name="Horii T."/>
            <person name="Iida T."/>
            <person name="Fujita J."/>
            <person name="Nakamura S."/>
        </authorList>
    </citation>
    <scope>NUCLEOTIDE SEQUENCE [LARGE SCALE GENOMIC DNA]</scope>
    <source>
        <strain evidence="7 8">JCM 13392</strain>
    </source>
</reference>
<dbReference type="Proteomes" id="UP000465241">
    <property type="component" value="Unassembled WGS sequence"/>
</dbReference>
<evidence type="ECO:0000256" key="3">
    <source>
        <dbReference type="ARBA" id="ARBA00022603"/>
    </source>
</evidence>
<organism evidence="7 8">
    <name type="scientific">Mycolicibacterium murale</name>
    <dbReference type="NCBI Taxonomy" id="182220"/>
    <lineage>
        <taxon>Bacteria</taxon>
        <taxon>Bacillati</taxon>
        <taxon>Actinomycetota</taxon>
        <taxon>Actinomycetes</taxon>
        <taxon>Mycobacteriales</taxon>
        <taxon>Mycobacteriaceae</taxon>
        <taxon>Mycolicibacterium</taxon>
    </lineage>
</organism>
<dbReference type="Gene3D" id="3.40.50.150">
    <property type="entry name" value="Vaccinia Virus protein VP39"/>
    <property type="match status" value="1"/>
</dbReference>
<evidence type="ECO:0000256" key="6">
    <source>
        <dbReference type="RuleBase" id="RU362030"/>
    </source>
</evidence>
<evidence type="ECO:0000256" key="1">
    <source>
        <dbReference type="ARBA" id="ARBA00003907"/>
    </source>
</evidence>
<keyword evidence="3 6" id="KW-0489">Methyltransferase</keyword>
<dbReference type="InterPro" id="IPR011610">
    <property type="entry name" value="SAM_mthyl_Trfase_ML2640-like"/>
</dbReference>
<dbReference type="GO" id="GO:0008168">
    <property type="term" value="F:methyltransferase activity"/>
    <property type="evidence" value="ECO:0007669"/>
    <property type="project" value="UniProtKB-UniRule"/>
</dbReference>
<dbReference type="InterPro" id="IPR029063">
    <property type="entry name" value="SAM-dependent_MTases_sf"/>
</dbReference>
<evidence type="ECO:0000313" key="8">
    <source>
        <dbReference type="Proteomes" id="UP000465241"/>
    </source>
</evidence>
<sequence>MPRTDNDTWDLASSVGATATMVAAARAMATNSPDAVIDDPFAEPLVRAVGVDFFTKLATGELTAADLDSGSAPVSVQRFADGMAARTRFFDDFFRAATDAGIRQAVILAAGLDARAYRLQWPAGTTVFEIDQPEVIAFKTQALADLGATPTAEHKTVAIDLRDDWPTALREAGLDTSAPIAWIAEGLLGYLPPEAQDRLLDQIAELSPAGSRLAVEGVPVISADDQEAARERMQSVTSRWQDHGFDLDFAELTFLGDRAEAAGYLREHGWQVEAVKAEELIRAAGLTPVEDDEVGFGDVVYISARR</sequence>
<dbReference type="EC" id="2.1.1.-" evidence="6"/>